<feature type="transmembrane region" description="Helical" evidence="10">
    <location>
        <begin position="22"/>
        <end position="46"/>
    </location>
</feature>
<evidence type="ECO:0000256" key="1">
    <source>
        <dbReference type="ARBA" id="ARBA00000085"/>
    </source>
</evidence>
<keyword evidence="10" id="KW-0812">Transmembrane</keyword>
<dbReference type="SMART" id="SM00387">
    <property type="entry name" value="HATPase_c"/>
    <property type="match status" value="1"/>
</dbReference>
<evidence type="ECO:0000259" key="12">
    <source>
        <dbReference type="PROSITE" id="PS50110"/>
    </source>
</evidence>
<evidence type="ECO:0000313" key="13">
    <source>
        <dbReference type="EMBL" id="BBO83881.1"/>
    </source>
</evidence>
<comment type="catalytic activity">
    <reaction evidence="1">
        <text>ATP + protein L-histidine = ADP + protein N-phospho-L-histidine.</text>
        <dbReference type="EC" id="2.7.13.3"/>
    </reaction>
</comment>
<evidence type="ECO:0000256" key="3">
    <source>
        <dbReference type="ARBA" id="ARBA00022553"/>
    </source>
</evidence>
<dbReference type="Gene3D" id="1.10.287.130">
    <property type="match status" value="1"/>
</dbReference>
<organism evidence="13 14">
    <name type="scientific">Desulfosarcina ovata subsp. sediminis</name>
    <dbReference type="NCBI Taxonomy" id="885957"/>
    <lineage>
        <taxon>Bacteria</taxon>
        <taxon>Pseudomonadati</taxon>
        <taxon>Thermodesulfobacteriota</taxon>
        <taxon>Desulfobacteria</taxon>
        <taxon>Desulfobacterales</taxon>
        <taxon>Desulfosarcinaceae</taxon>
        <taxon>Desulfosarcina</taxon>
    </lineage>
</organism>
<keyword evidence="4" id="KW-0808">Transferase</keyword>
<dbReference type="KEGG" id="dov:DSCO28_44470"/>
<dbReference type="FunFam" id="3.30.565.10:FF:000010">
    <property type="entry name" value="Sensor histidine kinase RcsC"/>
    <property type="match status" value="1"/>
</dbReference>
<feature type="coiled-coil region" evidence="8">
    <location>
        <begin position="576"/>
        <end position="680"/>
    </location>
</feature>
<dbReference type="InterPro" id="IPR003661">
    <property type="entry name" value="HisK_dim/P_dom"/>
</dbReference>
<feature type="domain" description="Response regulatory" evidence="12">
    <location>
        <begin position="972"/>
        <end position="1085"/>
    </location>
</feature>
<keyword evidence="10" id="KW-0472">Membrane</keyword>
<dbReference type="PROSITE" id="PS50110">
    <property type="entry name" value="RESPONSE_REGULATORY"/>
    <property type="match status" value="2"/>
</dbReference>
<dbReference type="PANTHER" id="PTHR45339">
    <property type="entry name" value="HYBRID SIGNAL TRANSDUCTION HISTIDINE KINASE J"/>
    <property type="match status" value="1"/>
</dbReference>
<dbReference type="Pfam" id="PF00072">
    <property type="entry name" value="Response_reg"/>
    <property type="match status" value="1"/>
</dbReference>
<dbReference type="Gene3D" id="3.30.565.10">
    <property type="entry name" value="Histidine kinase-like ATPase, C-terminal domain"/>
    <property type="match status" value="1"/>
</dbReference>
<dbReference type="SUPFAM" id="SSF55874">
    <property type="entry name" value="ATPase domain of HSP90 chaperone/DNA topoisomerase II/histidine kinase"/>
    <property type="match status" value="1"/>
</dbReference>
<feature type="domain" description="Histidine kinase" evidence="11">
    <location>
        <begin position="690"/>
        <end position="923"/>
    </location>
</feature>
<dbReference type="SUPFAM" id="SSF52172">
    <property type="entry name" value="CheY-like"/>
    <property type="match status" value="2"/>
</dbReference>
<dbReference type="SUPFAM" id="SSF47384">
    <property type="entry name" value="Homodimeric domain of signal transducing histidine kinase"/>
    <property type="match status" value="1"/>
</dbReference>
<dbReference type="GO" id="GO:0000155">
    <property type="term" value="F:phosphorelay sensor kinase activity"/>
    <property type="evidence" value="ECO:0007669"/>
    <property type="project" value="InterPro"/>
</dbReference>
<dbReference type="InterPro" id="IPR036890">
    <property type="entry name" value="HATPase_C_sf"/>
</dbReference>
<dbReference type="EC" id="2.7.13.3" evidence="2"/>
<dbReference type="CDD" id="cd17546">
    <property type="entry name" value="REC_hyHK_CKI1_RcsC-like"/>
    <property type="match status" value="1"/>
</dbReference>
<dbReference type="EMBL" id="AP021876">
    <property type="protein sequence ID" value="BBO83881.1"/>
    <property type="molecule type" value="Genomic_DNA"/>
</dbReference>
<dbReference type="SMART" id="SM00448">
    <property type="entry name" value="REC"/>
    <property type="match status" value="1"/>
</dbReference>
<evidence type="ECO:0000256" key="8">
    <source>
        <dbReference type="SAM" id="Coils"/>
    </source>
</evidence>
<keyword evidence="5" id="KW-0418">Kinase</keyword>
<sequence>MERDFPATRYPLRLKKLSGRGLTWAVMLILLGLGILPAAAIGFIAYHTAHAHLEQEIPNTVRVIAELKRRELQSFFEDRMIDAGLLGRERSTIAFFEALKRRQAETGAPLAAFVDSIPWTTAVSSYGHPLALHAELHRHNDILLIDNAGNVIFSTARGRELATNLNEPALANTPLAVAVRKTLATGTETFSGFAPDPSDGNRQTAFITAAIGTHAERPAGAIACKIPAALIDGMLDGAGDLAKGLQVFLVDADLKLLAGNAASQQSGRIRAMDTAVTRQWLNRQLPNAPIAPLGDPLTYVDAKRRPHTGVYAEMIVSGKPHALIAEIDRKTALAGIHRLRFIILAMTIFTGLAVLLVAVLMEQTITGPFRELSRNVFSLAQAAIRLPARQTTGNVIGRLADAFADVMDHLGKLQRENSTQLRLMSDQARLHRLLGGEFALKTLYCRALDFLADILNLHRATFYVSRDDGGLDCTCRFPEGSGIDDEQRVYPGEGRIGQVALEMTILMFRRNESQGTIAPVTAIDQANLVAVPLMLRQSIKGALELEKNTVFSHSDGQFIQSAAEMVAVALHAALVRQQEERLMADNREQAKQLRIREAALEYSSQELVAQNQALKVSENQLQFKQLELEAANAQMTKNAADLEAHMAILEQQKHDIEKQNVELESAHRLLEEKARQLERSSQYKTEFMANISHELRTPLNSILLLSRLLLENKDETLTGRQIEFARTIASAGGDLINLINEILDLAKVESGKISVDFQPVSIQAIADAMQANFTPLAEKNRISFSINMAPDLPEQIITDGKRLNQVIKNFLSNAFKFTSRGSVRLEFGLTPAAHGNENAQAPAATNDLSISVVDTGIGIPADKHETIFEAFQQVDGSTRRNYGGTGLGLSISREFTRLLGGTLTLQSREGHGSRFTIHLPIAPPTDRGGENTSAPAAVKDTTAHPPRLPGNEDAPIENSAADPADLVPGERTVLVLGEDGDTRKMIRQHARQHGFKVLMANRLMTGLHFVDYYLPAAIFSDPAVAGGDGADIMDHMKRLSGIRHVPVFILSPPENDDAMLPLGAAGLLPIPASDGPVEAAFKRIAKWRDSHERTVLAPDALEENLKGRKILLADDDMRTVFAVSSALEEKGVEIVTGKTGKESLDKLERFPDIDLILMDVMIAGMDGYQAIRQIRDQTRYNTVPIFALTAKAMQGDRTKCLDAGADGYLAKPVNLDRLVSMLKIWLDPQMGISNPTGRYPSLEPSTGSN</sequence>
<dbReference type="RefSeq" id="WP_155323990.1">
    <property type="nucleotide sequence ID" value="NZ_AP021876.1"/>
</dbReference>
<dbReference type="InterPro" id="IPR003594">
    <property type="entry name" value="HATPase_dom"/>
</dbReference>
<dbReference type="InterPro" id="IPR001789">
    <property type="entry name" value="Sig_transdc_resp-reg_receiver"/>
</dbReference>
<proteinExistence type="predicted"/>
<keyword evidence="3 7" id="KW-0597">Phosphoprotein</keyword>
<dbReference type="CDD" id="cd00082">
    <property type="entry name" value="HisKA"/>
    <property type="match status" value="1"/>
</dbReference>
<feature type="transmembrane region" description="Helical" evidence="10">
    <location>
        <begin position="339"/>
        <end position="361"/>
    </location>
</feature>
<dbReference type="Gene3D" id="3.40.50.2300">
    <property type="match status" value="2"/>
</dbReference>
<keyword evidence="10" id="KW-1133">Transmembrane helix</keyword>
<evidence type="ECO:0000256" key="6">
    <source>
        <dbReference type="ARBA" id="ARBA00023012"/>
    </source>
</evidence>
<gene>
    <name evidence="13" type="ORF">DSCO28_44470</name>
</gene>
<dbReference type="Proteomes" id="UP000425960">
    <property type="component" value="Chromosome"/>
</dbReference>
<protein>
    <recommendedName>
        <fullName evidence="2">histidine kinase</fullName>
        <ecNumber evidence="2">2.7.13.3</ecNumber>
    </recommendedName>
</protein>
<reference evidence="13 14" key="1">
    <citation type="submission" date="2019-11" db="EMBL/GenBank/DDBJ databases">
        <title>Comparative genomics of hydrocarbon-degrading Desulfosarcina strains.</title>
        <authorList>
            <person name="Watanabe M."/>
            <person name="Kojima H."/>
            <person name="Fukui M."/>
        </authorList>
    </citation>
    <scope>NUCLEOTIDE SEQUENCE [LARGE SCALE GENOMIC DNA]</scope>
    <source>
        <strain evidence="13 14">28bB2T</strain>
    </source>
</reference>
<dbReference type="InterPro" id="IPR004358">
    <property type="entry name" value="Sig_transdc_His_kin-like_C"/>
</dbReference>
<evidence type="ECO:0000259" key="11">
    <source>
        <dbReference type="PROSITE" id="PS50109"/>
    </source>
</evidence>
<dbReference type="PROSITE" id="PS50109">
    <property type="entry name" value="HIS_KIN"/>
    <property type="match status" value="1"/>
</dbReference>
<dbReference type="InterPro" id="IPR029016">
    <property type="entry name" value="GAF-like_dom_sf"/>
</dbReference>
<dbReference type="SUPFAM" id="SSF55781">
    <property type="entry name" value="GAF domain-like"/>
    <property type="match status" value="1"/>
</dbReference>
<dbReference type="Gene3D" id="3.30.450.40">
    <property type="match status" value="1"/>
</dbReference>
<dbReference type="PANTHER" id="PTHR45339:SF1">
    <property type="entry name" value="HYBRID SIGNAL TRANSDUCTION HISTIDINE KINASE J"/>
    <property type="match status" value="1"/>
</dbReference>
<dbReference type="InterPro" id="IPR003018">
    <property type="entry name" value="GAF"/>
</dbReference>
<keyword evidence="8" id="KW-0175">Coiled coil</keyword>
<keyword evidence="6" id="KW-0902">Two-component regulatory system</keyword>
<feature type="modified residue" description="4-aspartylphosphate" evidence="7">
    <location>
        <position position="1159"/>
    </location>
</feature>
<dbReference type="Pfam" id="PF01590">
    <property type="entry name" value="GAF"/>
    <property type="match status" value="1"/>
</dbReference>
<dbReference type="PRINTS" id="PR00344">
    <property type="entry name" value="BCTRLSENSOR"/>
</dbReference>
<evidence type="ECO:0000256" key="7">
    <source>
        <dbReference type="PROSITE-ProRule" id="PRU00169"/>
    </source>
</evidence>
<dbReference type="Pfam" id="PF02518">
    <property type="entry name" value="HATPase_c"/>
    <property type="match status" value="1"/>
</dbReference>
<evidence type="ECO:0000256" key="5">
    <source>
        <dbReference type="ARBA" id="ARBA00022777"/>
    </source>
</evidence>
<dbReference type="InterPro" id="IPR005467">
    <property type="entry name" value="His_kinase_dom"/>
</dbReference>
<feature type="region of interest" description="Disordered" evidence="9">
    <location>
        <begin position="916"/>
        <end position="964"/>
    </location>
</feature>
<evidence type="ECO:0000256" key="4">
    <source>
        <dbReference type="ARBA" id="ARBA00022679"/>
    </source>
</evidence>
<dbReference type="InterPro" id="IPR011006">
    <property type="entry name" value="CheY-like_superfamily"/>
</dbReference>
<feature type="modified residue" description="4-aspartylphosphate" evidence="7">
    <location>
        <position position="1021"/>
    </location>
</feature>
<dbReference type="SMART" id="SM00388">
    <property type="entry name" value="HisKA"/>
    <property type="match status" value="1"/>
</dbReference>
<evidence type="ECO:0000256" key="2">
    <source>
        <dbReference type="ARBA" id="ARBA00012438"/>
    </source>
</evidence>
<dbReference type="Gene3D" id="6.10.340.10">
    <property type="match status" value="1"/>
</dbReference>
<dbReference type="InterPro" id="IPR036097">
    <property type="entry name" value="HisK_dim/P_sf"/>
</dbReference>
<evidence type="ECO:0000256" key="9">
    <source>
        <dbReference type="SAM" id="MobiDB-lite"/>
    </source>
</evidence>
<feature type="domain" description="Response regulatory" evidence="12">
    <location>
        <begin position="1109"/>
        <end position="1226"/>
    </location>
</feature>
<dbReference type="Pfam" id="PF00512">
    <property type="entry name" value="HisKA"/>
    <property type="match status" value="1"/>
</dbReference>
<name>A0A5K7ZUN8_9BACT</name>
<evidence type="ECO:0000256" key="10">
    <source>
        <dbReference type="SAM" id="Phobius"/>
    </source>
</evidence>
<accession>A0A5K7ZUN8</accession>
<dbReference type="CDD" id="cd16922">
    <property type="entry name" value="HATPase_EvgS-ArcB-TorS-like"/>
    <property type="match status" value="1"/>
</dbReference>
<dbReference type="AlphaFoldDB" id="A0A5K7ZUN8"/>
<evidence type="ECO:0000313" key="14">
    <source>
        <dbReference type="Proteomes" id="UP000425960"/>
    </source>
</evidence>